<dbReference type="AlphaFoldDB" id="A0A0D9QFL7"/>
<reference evidence="1 2" key="1">
    <citation type="submission" date="2014-03" db="EMBL/GenBank/DDBJ databases">
        <title>The Genome Sequence of Plasmodium fragile nilgiri.</title>
        <authorList>
            <consortium name="The Broad Institute Genomics Platform"/>
            <consortium name="The Broad Institute Genome Sequencing Center for Infectious Disease"/>
            <person name="Neafsey D."/>
            <person name="Duraisingh M."/>
            <person name="Young S.K."/>
            <person name="Zeng Q."/>
            <person name="Gargeya S."/>
            <person name="Abouelleil A."/>
            <person name="Alvarado L."/>
            <person name="Chapman S.B."/>
            <person name="Gainer-Dewar J."/>
            <person name="Goldberg J."/>
            <person name="Griggs A."/>
            <person name="Gujja S."/>
            <person name="Hansen M."/>
            <person name="Howarth C."/>
            <person name="Imamovic A."/>
            <person name="Larimer J."/>
            <person name="Pearson M."/>
            <person name="Poon T.W."/>
            <person name="Priest M."/>
            <person name="Roberts A."/>
            <person name="Saif S."/>
            <person name="Shea T."/>
            <person name="Sykes S."/>
            <person name="Wortman J."/>
            <person name="Nusbaum C."/>
            <person name="Birren B."/>
        </authorList>
    </citation>
    <scope>NUCLEOTIDE SEQUENCE [LARGE SCALE GENOMIC DNA]</scope>
    <source>
        <strain evidence="2">nilgiri</strain>
    </source>
</reference>
<accession>A0A0D9QFL7</accession>
<dbReference type="OMA" id="WIHLPLK"/>
<evidence type="ECO:0000313" key="2">
    <source>
        <dbReference type="Proteomes" id="UP000054561"/>
    </source>
</evidence>
<organism evidence="1 2">
    <name type="scientific">Plasmodium fragile</name>
    <dbReference type="NCBI Taxonomy" id="5857"/>
    <lineage>
        <taxon>Eukaryota</taxon>
        <taxon>Sar</taxon>
        <taxon>Alveolata</taxon>
        <taxon>Apicomplexa</taxon>
        <taxon>Aconoidasida</taxon>
        <taxon>Haemosporida</taxon>
        <taxon>Plasmodiidae</taxon>
        <taxon>Plasmodium</taxon>
        <taxon>Plasmodium (Plasmodium)</taxon>
    </lineage>
</organism>
<dbReference type="Proteomes" id="UP000054561">
    <property type="component" value="Unassembled WGS sequence"/>
</dbReference>
<proteinExistence type="predicted"/>
<keyword evidence="2" id="KW-1185">Reference proteome</keyword>
<name>A0A0D9QFL7_PLAFR</name>
<dbReference type="VEuPathDB" id="PlasmoDB:AK88_04759"/>
<dbReference type="EMBL" id="KQ001718">
    <property type="protein sequence ID" value="KJP85592.1"/>
    <property type="molecule type" value="Genomic_DNA"/>
</dbReference>
<protein>
    <submittedName>
        <fullName evidence="1">Uncharacterized protein</fullName>
    </submittedName>
</protein>
<dbReference type="RefSeq" id="XP_012337790.1">
    <property type="nucleotide sequence ID" value="XM_012482367.1"/>
</dbReference>
<gene>
    <name evidence="1" type="ORF">AK88_04759</name>
</gene>
<dbReference type="GeneID" id="24270073"/>
<evidence type="ECO:0000313" key="1">
    <source>
        <dbReference type="EMBL" id="KJP85592.1"/>
    </source>
</evidence>
<sequence length="390" mass="45652">MHFYISTYTNLYNAYLSCKATPPSTIGRAFKKKGDAPQACMVNIAPPVVVPSPRVQVRPNVRKSKVQEQQLNFKNDGGTHQHSNDDDYLGKLINISKKITQYAQHNKVKIAKALATSVLSAYSLNWVYQSGVTLQRDPHYSLFVPANSYINNAIRKIKKNYQVKKYTFNENKIFERNFHNNYDQSEIGQIYVVNNIVNFLNFLPYKWKKTCSYNFCKYKEFENVENLFDYIRIGMHEGPILLFQGKLKKQYWIHLPLKYEIVKDGDDTLCTLIFTPLHKYYSDYNIEIKLVKEKETDNVTFITSVKHANKNDEKGNSFYISVVKNIAMYLTYDIFEGINNSIHLVHRRNASCRKTMLNRSDVTLKRKKKTNFQFVLSPVIMPWSFKMRRS</sequence>
<dbReference type="OrthoDB" id="369631at2759"/>